<keyword evidence="6" id="KW-0456">Lyase</keyword>
<comment type="caution">
    <text evidence="6">The sequence shown here is derived from an EMBL/GenBank/DDBJ whole genome shotgun (WGS) entry which is preliminary data.</text>
</comment>
<evidence type="ECO:0000256" key="4">
    <source>
        <dbReference type="ARBA" id="ARBA00022842"/>
    </source>
</evidence>
<evidence type="ECO:0000313" key="7">
    <source>
        <dbReference type="Proteomes" id="UP000732399"/>
    </source>
</evidence>
<keyword evidence="3" id="KW-0479">Metal-binding</keyword>
<sequence>MTHRPRRSALFLPASNARAIEKARALDADVVILDLEDAVAPDQKATAREAAVAAVRSGGFGHRELVVRANAIGTAEAEADLAALAGSGAAAVLLPKVDDPQALHRARAVLGKGPALWAMIETPRAILDLPVIVAAAAATGLAALIAGTNDLAKELRCRPFPDRAPLVPVLVQIVVAARAAGLVALDGVSNVLDDPAAVEAECRQGRALGYDGKTLIHPSQVAPANAVFGPDEEEVRWARAVARAFDGAEAEDKGAIRVEGKMVERLHLEEARRTLAIHEAVTTRS</sequence>
<reference evidence="6 7" key="1">
    <citation type="submission" date="2020-03" db="EMBL/GenBank/DDBJ databases">
        <authorList>
            <person name="Wang L."/>
            <person name="He N."/>
            <person name="Li Y."/>
            <person name="Fang Y."/>
            <person name="Zhang F."/>
        </authorList>
    </citation>
    <scope>NUCLEOTIDE SEQUENCE [LARGE SCALE GENOMIC DNA]</scope>
    <source>
        <strain evidence="6 7">36D10-4-7</strain>
    </source>
</reference>
<dbReference type="PANTHER" id="PTHR32308:SF10">
    <property type="entry name" value="CITRATE LYASE SUBUNIT BETA"/>
    <property type="match status" value="1"/>
</dbReference>
<dbReference type="InterPro" id="IPR040442">
    <property type="entry name" value="Pyrv_kinase-like_dom_sf"/>
</dbReference>
<dbReference type="Pfam" id="PF03328">
    <property type="entry name" value="HpcH_HpaI"/>
    <property type="match status" value="1"/>
</dbReference>
<comment type="similarity">
    <text evidence="2">Belongs to the HpcH/HpaI aldolase family.</text>
</comment>
<feature type="domain" description="HpcH/HpaI aldolase/citrate lyase" evidence="5">
    <location>
        <begin position="7"/>
        <end position="218"/>
    </location>
</feature>
<evidence type="ECO:0000313" key="6">
    <source>
        <dbReference type="EMBL" id="NJR79610.1"/>
    </source>
</evidence>
<evidence type="ECO:0000256" key="1">
    <source>
        <dbReference type="ARBA" id="ARBA00001946"/>
    </source>
</evidence>
<name>A0ABX1CUG9_9SPHN</name>
<protein>
    <submittedName>
        <fullName evidence="6">CoA ester lyase</fullName>
    </submittedName>
</protein>
<dbReference type="SUPFAM" id="SSF51621">
    <property type="entry name" value="Phosphoenolpyruvate/pyruvate domain"/>
    <property type="match status" value="1"/>
</dbReference>
<dbReference type="InterPro" id="IPR005000">
    <property type="entry name" value="Aldolase/citrate-lyase_domain"/>
</dbReference>
<comment type="cofactor">
    <cofactor evidence="1">
        <name>Mg(2+)</name>
        <dbReference type="ChEBI" id="CHEBI:18420"/>
    </cofactor>
</comment>
<keyword evidence="4" id="KW-0460">Magnesium</keyword>
<dbReference type="InterPro" id="IPR011206">
    <property type="entry name" value="Citrate_lyase_beta/mcl1/mcl2"/>
</dbReference>
<dbReference type="PIRSF" id="PIRSF015582">
    <property type="entry name" value="Cit_lyase_B"/>
    <property type="match status" value="1"/>
</dbReference>
<gene>
    <name evidence="6" type="ORF">HBH26_13565</name>
</gene>
<evidence type="ECO:0000259" key="5">
    <source>
        <dbReference type="Pfam" id="PF03328"/>
    </source>
</evidence>
<proteinExistence type="inferred from homology"/>
<dbReference type="Gene3D" id="3.20.20.60">
    <property type="entry name" value="Phosphoenolpyruvate-binding domains"/>
    <property type="match status" value="1"/>
</dbReference>
<dbReference type="EMBL" id="JAAVJH010000008">
    <property type="protein sequence ID" value="NJR79610.1"/>
    <property type="molecule type" value="Genomic_DNA"/>
</dbReference>
<evidence type="ECO:0000256" key="2">
    <source>
        <dbReference type="ARBA" id="ARBA00005568"/>
    </source>
</evidence>
<dbReference type="InterPro" id="IPR015813">
    <property type="entry name" value="Pyrv/PenolPyrv_kinase-like_dom"/>
</dbReference>
<dbReference type="GO" id="GO:0016829">
    <property type="term" value="F:lyase activity"/>
    <property type="evidence" value="ECO:0007669"/>
    <property type="project" value="UniProtKB-KW"/>
</dbReference>
<accession>A0ABX1CUG9</accession>
<dbReference type="PANTHER" id="PTHR32308">
    <property type="entry name" value="LYASE BETA SUBUNIT, PUTATIVE (AFU_ORTHOLOGUE AFUA_4G13030)-RELATED"/>
    <property type="match status" value="1"/>
</dbReference>
<organism evidence="6 7">
    <name type="scientific">Sphingomonas corticis</name>
    <dbReference type="NCBI Taxonomy" id="2722791"/>
    <lineage>
        <taxon>Bacteria</taxon>
        <taxon>Pseudomonadati</taxon>
        <taxon>Pseudomonadota</taxon>
        <taxon>Alphaproteobacteria</taxon>
        <taxon>Sphingomonadales</taxon>
        <taxon>Sphingomonadaceae</taxon>
        <taxon>Sphingomonas</taxon>
    </lineage>
</organism>
<evidence type="ECO:0000256" key="3">
    <source>
        <dbReference type="ARBA" id="ARBA00022723"/>
    </source>
</evidence>
<dbReference type="RefSeq" id="WP_168135160.1">
    <property type="nucleotide sequence ID" value="NZ_JAAVJH010000008.1"/>
</dbReference>
<dbReference type="Proteomes" id="UP000732399">
    <property type="component" value="Unassembled WGS sequence"/>
</dbReference>
<keyword evidence="7" id="KW-1185">Reference proteome</keyword>